<evidence type="ECO:0000256" key="4">
    <source>
        <dbReference type="ARBA" id="ARBA00007786"/>
    </source>
</evidence>
<feature type="domain" description="Pectinesterase inhibitor" evidence="13">
    <location>
        <begin position="63"/>
        <end position="216"/>
    </location>
</feature>
<comment type="subcellular location">
    <subcellularLocation>
        <location evidence="1">Secreted</location>
        <location evidence="1">Cell wall</location>
    </subcellularLocation>
</comment>
<evidence type="ECO:0000256" key="5">
    <source>
        <dbReference type="ARBA" id="ARBA00013229"/>
    </source>
</evidence>
<comment type="pathway">
    <text evidence="2 10">Glycan metabolism; pectin degradation; 2-dehydro-3-deoxy-D-gluconate from pectin: step 1/5.</text>
</comment>
<dbReference type="PROSITE" id="PS00503">
    <property type="entry name" value="PECTINESTERASE_2"/>
    <property type="match status" value="1"/>
</dbReference>
<evidence type="ECO:0000256" key="1">
    <source>
        <dbReference type="ARBA" id="ARBA00004191"/>
    </source>
</evidence>
<dbReference type="FunFam" id="2.160.20.10:FF:000029">
    <property type="entry name" value="Pectinesterase 4"/>
    <property type="match status" value="1"/>
</dbReference>
<keyword evidence="6" id="KW-0964">Secreted</keyword>
<dbReference type="Gramene" id="HORVU.MOREX.r2.5HG0433450.1">
    <property type="protein sequence ID" value="HORVU.MOREX.r2.5HG0433450.1"/>
    <property type="gene ID" value="HORVU.MOREX.r2.5HG0433450"/>
</dbReference>
<evidence type="ECO:0000256" key="11">
    <source>
        <dbReference type="SAM" id="MobiDB-lite"/>
    </source>
</evidence>
<dbReference type="SMR" id="A0A8I6XXU7"/>
<reference evidence="15" key="1">
    <citation type="journal article" date="2012" name="Nature">
        <title>A physical, genetic and functional sequence assembly of the barley genome.</title>
        <authorList>
            <consortium name="The International Barley Genome Sequencing Consortium"/>
            <person name="Mayer K.F."/>
            <person name="Waugh R."/>
            <person name="Brown J.W."/>
            <person name="Schulman A."/>
            <person name="Langridge P."/>
            <person name="Platzer M."/>
            <person name="Fincher G.B."/>
            <person name="Muehlbauer G.J."/>
            <person name="Sato K."/>
            <person name="Close T.J."/>
            <person name="Wise R.P."/>
            <person name="Stein N."/>
        </authorList>
    </citation>
    <scope>NUCLEOTIDE SEQUENCE [LARGE SCALE GENOMIC DNA]</scope>
    <source>
        <strain evidence="15">cv. Morex</strain>
    </source>
</reference>
<comment type="similarity">
    <text evidence="3">In the N-terminal section; belongs to the PMEI family.</text>
</comment>
<dbReference type="Gene3D" id="2.160.20.10">
    <property type="entry name" value="Single-stranded right-handed beta-helix, Pectin lyase-like"/>
    <property type="match status" value="1"/>
</dbReference>
<evidence type="ECO:0000256" key="3">
    <source>
        <dbReference type="ARBA" id="ARBA00006027"/>
    </source>
</evidence>
<evidence type="ECO:0000256" key="9">
    <source>
        <dbReference type="PROSITE-ProRule" id="PRU10040"/>
    </source>
</evidence>
<dbReference type="NCBIfam" id="TIGR01614">
    <property type="entry name" value="PME_inhib"/>
    <property type="match status" value="1"/>
</dbReference>
<dbReference type="GO" id="GO:0030599">
    <property type="term" value="F:pectinesterase activity"/>
    <property type="evidence" value="ECO:0000318"/>
    <property type="project" value="GO_Central"/>
</dbReference>
<dbReference type="SUPFAM" id="SSF51126">
    <property type="entry name" value="Pectin lyase-like"/>
    <property type="match status" value="1"/>
</dbReference>
<dbReference type="GO" id="GO:0045490">
    <property type="term" value="P:pectin catabolic process"/>
    <property type="evidence" value="ECO:0007669"/>
    <property type="project" value="UniProtKB-UniRule"/>
</dbReference>
<dbReference type="GeneID" id="123398993"/>
<dbReference type="InterPro" id="IPR033131">
    <property type="entry name" value="Pectinesterase_Asp_AS"/>
</dbReference>
<organism evidence="14 15">
    <name type="scientific">Hordeum vulgare subsp. vulgare</name>
    <name type="common">Domesticated barley</name>
    <dbReference type="NCBI Taxonomy" id="112509"/>
    <lineage>
        <taxon>Eukaryota</taxon>
        <taxon>Viridiplantae</taxon>
        <taxon>Streptophyta</taxon>
        <taxon>Embryophyta</taxon>
        <taxon>Tracheophyta</taxon>
        <taxon>Spermatophyta</taxon>
        <taxon>Magnoliopsida</taxon>
        <taxon>Liliopsida</taxon>
        <taxon>Poales</taxon>
        <taxon>Poaceae</taxon>
        <taxon>BOP clade</taxon>
        <taxon>Pooideae</taxon>
        <taxon>Triticodae</taxon>
        <taxon>Triticeae</taxon>
        <taxon>Hordeinae</taxon>
        <taxon>Hordeum</taxon>
    </lineage>
</organism>
<gene>
    <name evidence="14" type="primary">LOC123398993</name>
</gene>
<dbReference type="KEGG" id="hvg:123398993"/>
<keyword evidence="12" id="KW-0812">Transmembrane</keyword>
<dbReference type="Gene3D" id="1.20.140.40">
    <property type="entry name" value="Invertase/pectin methylesterase inhibitor family protein"/>
    <property type="match status" value="1"/>
</dbReference>
<dbReference type="EC" id="3.1.1.11" evidence="5 10"/>
<comment type="catalytic activity">
    <reaction evidence="10">
        <text>[(1-&gt;4)-alpha-D-galacturonosyl methyl ester](n) + n H2O = [(1-&gt;4)-alpha-D-galacturonosyl](n) + n methanol + n H(+)</text>
        <dbReference type="Rhea" id="RHEA:22380"/>
        <dbReference type="Rhea" id="RHEA-COMP:14570"/>
        <dbReference type="Rhea" id="RHEA-COMP:14573"/>
        <dbReference type="ChEBI" id="CHEBI:15377"/>
        <dbReference type="ChEBI" id="CHEBI:15378"/>
        <dbReference type="ChEBI" id="CHEBI:17790"/>
        <dbReference type="ChEBI" id="CHEBI:140522"/>
        <dbReference type="ChEBI" id="CHEBI:140523"/>
        <dbReference type="EC" id="3.1.1.11"/>
    </reaction>
</comment>
<feature type="transmembrane region" description="Helical" evidence="12">
    <location>
        <begin position="24"/>
        <end position="46"/>
    </location>
</feature>
<dbReference type="InterPro" id="IPR035513">
    <property type="entry name" value="Invertase/methylesterase_inhib"/>
</dbReference>
<feature type="compositionally biased region" description="Polar residues" evidence="11">
    <location>
        <begin position="1"/>
        <end position="10"/>
    </location>
</feature>
<dbReference type="Pfam" id="PF04043">
    <property type="entry name" value="PMEI"/>
    <property type="match status" value="1"/>
</dbReference>
<dbReference type="OrthoDB" id="2019149at2759"/>
<dbReference type="SUPFAM" id="SSF101148">
    <property type="entry name" value="Plant invertase/pectin methylesterase inhibitor"/>
    <property type="match status" value="1"/>
</dbReference>
<feature type="region of interest" description="Disordered" evidence="11">
    <location>
        <begin position="236"/>
        <end position="269"/>
    </location>
</feature>
<feature type="active site" evidence="9">
    <location>
        <position position="443"/>
    </location>
</feature>
<name>A0A8I6XXU7_HORVV</name>
<dbReference type="RefSeq" id="XP_044949365.1">
    <property type="nucleotide sequence ID" value="XM_045093430.1"/>
</dbReference>
<dbReference type="InterPro" id="IPR012334">
    <property type="entry name" value="Pectin_lyas_fold"/>
</dbReference>
<evidence type="ECO:0000313" key="14">
    <source>
        <dbReference type="EnsemblPlants" id="HORVU.MOREX.r3.5HG0521480.1"/>
    </source>
</evidence>
<proteinExistence type="inferred from homology"/>
<keyword evidence="6" id="KW-0134">Cell wall</keyword>
<keyword evidence="7 10" id="KW-0378">Hydrolase</keyword>
<dbReference type="EnsemblPlants" id="HORVU.MOREX.r3.5HG0521480.1">
    <property type="protein sequence ID" value="HORVU.MOREX.r3.5HG0521480.1"/>
    <property type="gene ID" value="HORVU.MOREX.r3.5HG0521480"/>
</dbReference>
<dbReference type="GO" id="GO:0046910">
    <property type="term" value="F:pectinesterase inhibitor activity"/>
    <property type="evidence" value="ECO:0000318"/>
    <property type="project" value="GO_Central"/>
</dbReference>
<evidence type="ECO:0000256" key="12">
    <source>
        <dbReference type="SAM" id="Phobius"/>
    </source>
</evidence>
<dbReference type="Gramene" id="HORVU.MOREX.r3.5HG0521480.1">
    <property type="protein sequence ID" value="HORVU.MOREX.r3.5HG0521480.1"/>
    <property type="gene ID" value="HORVU.MOREX.r3.5HG0521480"/>
</dbReference>
<dbReference type="InterPro" id="IPR011050">
    <property type="entry name" value="Pectin_lyase_fold/virulence"/>
</dbReference>
<evidence type="ECO:0000313" key="15">
    <source>
        <dbReference type="Proteomes" id="UP000011116"/>
    </source>
</evidence>
<dbReference type="AlphaFoldDB" id="A0A8I6XXU7"/>
<dbReference type="InterPro" id="IPR000070">
    <property type="entry name" value="Pectinesterase_cat"/>
</dbReference>
<evidence type="ECO:0000256" key="7">
    <source>
        <dbReference type="ARBA" id="ARBA00022801"/>
    </source>
</evidence>
<protein>
    <recommendedName>
        <fullName evidence="5 10">Pectinesterase</fullName>
        <ecNumber evidence="5 10">3.1.1.11</ecNumber>
    </recommendedName>
</protein>
<comment type="similarity">
    <text evidence="4">In the C-terminal section; belongs to the pectinesterase family.</text>
</comment>
<keyword evidence="8 10" id="KW-0063">Aspartyl esterase</keyword>
<keyword evidence="12" id="KW-1133">Transmembrane helix</keyword>
<dbReference type="Proteomes" id="UP000011116">
    <property type="component" value="Chromosome 5H"/>
</dbReference>
<dbReference type="GO" id="GO:0042545">
    <property type="term" value="P:cell wall modification"/>
    <property type="evidence" value="ECO:0007669"/>
    <property type="project" value="UniProtKB-UniRule"/>
</dbReference>
<evidence type="ECO:0000256" key="6">
    <source>
        <dbReference type="ARBA" id="ARBA00022512"/>
    </source>
</evidence>
<dbReference type="PANTHER" id="PTHR31707">
    <property type="entry name" value="PECTINESTERASE"/>
    <property type="match status" value="1"/>
</dbReference>
<dbReference type="Pfam" id="PF01095">
    <property type="entry name" value="Pectinesterase"/>
    <property type="match status" value="1"/>
</dbReference>
<evidence type="ECO:0000256" key="8">
    <source>
        <dbReference type="ARBA" id="ARBA00023085"/>
    </source>
</evidence>
<keyword evidence="15" id="KW-1185">Reference proteome</keyword>
<reference evidence="14" key="3">
    <citation type="submission" date="2022-01" db="UniProtKB">
        <authorList>
            <consortium name="EnsemblPlants"/>
        </authorList>
    </citation>
    <scope>IDENTIFICATION</scope>
    <source>
        <strain evidence="14">subsp. vulgare</strain>
    </source>
</reference>
<dbReference type="CDD" id="cd15798">
    <property type="entry name" value="PMEI-like_3"/>
    <property type="match status" value="1"/>
</dbReference>
<dbReference type="InterPro" id="IPR006501">
    <property type="entry name" value="Pectinesterase_inhib_dom"/>
</dbReference>
<dbReference type="SMART" id="SM00856">
    <property type="entry name" value="PMEI"/>
    <property type="match status" value="1"/>
</dbReference>
<evidence type="ECO:0000256" key="10">
    <source>
        <dbReference type="RuleBase" id="RU000589"/>
    </source>
</evidence>
<reference evidence="14" key="2">
    <citation type="submission" date="2020-10" db="EMBL/GenBank/DDBJ databases">
        <authorList>
            <person name="Scholz U."/>
            <person name="Mascher M."/>
            <person name="Fiebig A."/>
        </authorList>
    </citation>
    <scope>NUCLEOTIDE SEQUENCE [LARGE SCALE GENOMIC DNA]</scope>
    <source>
        <strain evidence="14">cv. Morex</strain>
    </source>
</reference>
<feature type="compositionally biased region" description="Basic and acidic residues" evidence="11">
    <location>
        <begin position="256"/>
        <end position="265"/>
    </location>
</feature>
<sequence length="606" mass="66170">MSKPRLSSRSAPAESDENASRTKLLIGGVSAFLLLAMIIGTAAFFLSEKAEDEGDADDQMMTSTMRTVDLFCAPTDYQATCKETLTKPLERSSNQVDHPHAAAAAAITAVGRELARGFNESSLLEAVRRSNDTLVHEALLDCKMLLEDCAEDVTRALSSVAWRGVDGPAQDLQAWLSAVITFQGSCVDMFPKGEVRVQVKEIMEKAREISSNAIAIIQQGAALAAMLEIDAGAEVNLPVPDDADDNDNTTTADQSDGERQLRESVSDVPTWVPREDRRILEEAEEEHNGVLKPNVTVAKDGSGEFANISAALDAMPKDHSGRYVIYIKEGVYDESVNVTNGMSNITFYGDGPKKSIITGSKSVADGVRMWRTATLAVDGDRFMAVKLGIRNTAGDEKQQALALRVKGDRAIFFNCRIDGHQDTLFAQAYRQYYRSCIISGTVDFIFGDAAAVFQRCVLLVKDPLPGKPGVVTAHGRRDRQQTTGFVLHRTRIVADEALASKSSTVKTFLGRPWKEYSRVVVIESVIDGFVHAQGYMPWEGKNNLGTAFYGEYGNIGDGANITAREEMKGFHVLNKEKSKTFTVERFLNGGEWIPETGTPVRLGLFG</sequence>
<evidence type="ECO:0000256" key="2">
    <source>
        <dbReference type="ARBA" id="ARBA00005184"/>
    </source>
</evidence>
<evidence type="ECO:0000259" key="13">
    <source>
        <dbReference type="SMART" id="SM00856"/>
    </source>
</evidence>
<accession>A0A8I6XXU7</accession>
<dbReference type="UniPathway" id="UPA00545">
    <property type="reaction ID" value="UER00823"/>
</dbReference>
<feature type="region of interest" description="Disordered" evidence="11">
    <location>
        <begin position="1"/>
        <end position="20"/>
    </location>
</feature>
<keyword evidence="12" id="KW-0472">Membrane</keyword>